<dbReference type="EMBL" id="CP005963">
    <property type="protein sequence ID" value="AGM40403.1"/>
    <property type="molecule type" value="Genomic_DNA"/>
</dbReference>
<proteinExistence type="predicted"/>
<dbReference type="eggNOG" id="COG1999">
    <property type="taxonomic scope" value="Bacteria"/>
</dbReference>
<protein>
    <submittedName>
        <fullName evidence="1">Transmembrane protein</fullName>
    </submittedName>
</protein>
<sequence>MTMIKGRWQLPVLLALFVVPTLAAMVLVFTDWRPAGFTNNGDLVQPAEQLSPGQWRSARGEPLQFAGDWLVVVPQTSACGDDCEQRLDTLSRARIALDRDIDRVQLLLLQPADGPVDPAAIPEGIRVMEADADTVADLNVHQGAAMAAHIVDYRGYHVMRYAAPLDGAGLLDDLEKLLRLSKEEAERRAQEEATAE</sequence>
<dbReference type="HOGENOM" id="CLU_109681_0_0_6"/>
<dbReference type="KEGG" id="ssal:SPISAL_01520"/>
<dbReference type="Proteomes" id="UP000017881">
    <property type="component" value="Chromosome"/>
</dbReference>
<organism evidence="1 2">
    <name type="scientific">Spiribacter salinus M19-40</name>
    <dbReference type="NCBI Taxonomy" id="1260251"/>
    <lineage>
        <taxon>Bacteria</taxon>
        <taxon>Pseudomonadati</taxon>
        <taxon>Pseudomonadota</taxon>
        <taxon>Gammaproteobacteria</taxon>
        <taxon>Chromatiales</taxon>
        <taxon>Ectothiorhodospiraceae</taxon>
        <taxon>Spiribacter</taxon>
    </lineage>
</organism>
<reference evidence="1 2" key="1">
    <citation type="journal article" date="2013" name="Genome Announc.">
        <title>Draft Genome of Spiribacter salinus M19-40, an Abundant Gammaproteobacterium in Aquatic Hypersaline Environments.</title>
        <authorList>
            <person name="Leon M.J."/>
            <person name="Ghai R."/>
            <person name="Fernandez A.B."/>
            <person name="Sanchez-Porro C."/>
            <person name="Rodriguez-Valera F."/>
            <person name="Ventosa A."/>
        </authorList>
    </citation>
    <scope>NUCLEOTIDE SEQUENCE [LARGE SCALE GENOMIC DNA]</scope>
    <source>
        <strain evidence="1">M19-40</strain>
    </source>
</reference>
<dbReference type="RefSeq" id="WP_016352710.1">
    <property type="nucleotide sequence ID" value="NC_021291.1"/>
</dbReference>
<gene>
    <name evidence="1" type="ORF">SPISAL_01520</name>
</gene>
<accession>R4VLA4</accession>
<keyword evidence="1" id="KW-0812">Transmembrane</keyword>
<keyword evidence="1" id="KW-0472">Membrane</keyword>
<evidence type="ECO:0000313" key="2">
    <source>
        <dbReference type="Proteomes" id="UP000017881"/>
    </source>
</evidence>
<dbReference type="AlphaFoldDB" id="R4VLA4"/>
<dbReference type="OrthoDB" id="9785445at2"/>
<name>R4VLA4_9GAMM</name>
<keyword evidence="2" id="KW-1185">Reference proteome</keyword>
<evidence type="ECO:0000313" key="1">
    <source>
        <dbReference type="EMBL" id="AGM40403.1"/>
    </source>
</evidence>